<feature type="domain" description="Ig-like" evidence="6">
    <location>
        <begin position="294"/>
        <end position="374"/>
    </location>
</feature>
<dbReference type="GO" id="GO:0006955">
    <property type="term" value="P:immune response"/>
    <property type="evidence" value="ECO:0007669"/>
    <property type="project" value="TreeGrafter"/>
</dbReference>
<dbReference type="PROSITE" id="PS50835">
    <property type="entry name" value="IG_LIKE"/>
    <property type="match status" value="4"/>
</dbReference>
<evidence type="ECO:0000256" key="4">
    <source>
        <dbReference type="SAM" id="Phobius"/>
    </source>
</evidence>
<dbReference type="RefSeq" id="XP_042566485.1">
    <property type="nucleotide sequence ID" value="XM_042710551.1"/>
</dbReference>
<evidence type="ECO:0000256" key="2">
    <source>
        <dbReference type="ARBA" id="ARBA00023157"/>
    </source>
</evidence>
<keyword evidence="4" id="KW-0472">Membrane</keyword>
<dbReference type="GO" id="GO:0009897">
    <property type="term" value="C:external side of plasma membrane"/>
    <property type="evidence" value="ECO:0007669"/>
    <property type="project" value="TreeGrafter"/>
</dbReference>
<feature type="compositionally biased region" description="Acidic residues" evidence="3">
    <location>
        <begin position="507"/>
        <end position="518"/>
    </location>
</feature>
<sequence length="528" mass="58486">MRISLCLWVLVLSLYSYSGHAEETTKAVLVLDPDQTQFYSGETVTLRCSIEGQNTSGWKFLWHRDGHVVHPPQGWTDNNEYTIQSLDETHSGDYTCAGLKDDKDVQSETVKLHISALPLATLTVEPHSPVFTGETLTLRCVIASHSGWVYKWYKDRDNNVVFEGDTFILKEVNKSGNGQYWCKGERKEAPTSSQISSETTVKVQGPLSISPQRAQHFTSESLSLSCGVQGNSTGWKIRWLSGRGGNAKCPTDWRSEKESTCSTRSASSSDSGVYWCQSASGEQSDPVNITVHDGDVILDSPVSPVTEGDPLTLLCRFRNTTSVNTTDFYRDGTLFSTSSTGQMTIPAVSKSHEGLFKCRSPERGESPESWVTVRGLPQPTVSVETHTEQEQKPVSDSGSFILIAVGVVVGMFFLAFLVFCLHRSKYLTGLCLTTTATDQQQQQQQQMSTNHSSDQDQSQSAGRGGSESEYMPLQMRSTDVYDTITPLYMPLQRGATDVYDTIKSSKEEDDEEEYDDVVPSDTRAEEHV</sequence>
<feature type="region of interest" description="Disordered" evidence="3">
    <location>
        <begin position="499"/>
        <end position="528"/>
    </location>
</feature>
<dbReference type="SMART" id="SM00408">
    <property type="entry name" value="IGc2"/>
    <property type="match status" value="4"/>
</dbReference>
<keyword evidence="4" id="KW-1133">Transmembrane helix</keyword>
<feature type="domain" description="Ig-like" evidence="6">
    <location>
        <begin position="26"/>
        <end position="106"/>
    </location>
</feature>
<organism evidence="7 8">
    <name type="scientific">Clupea harengus</name>
    <name type="common">Atlantic herring</name>
    <dbReference type="NCBI Taxonomy" id="7950"/>
    <lineage>
        <taxon>Eukaryota</taxon>
        <taxon>Metazoa</taxon>
        <taxon>Chordata</taxon>
        <taxon>Craniata</taxon>
        <taxon>Vertebrata</taxon>
        <taxon>Euteleostomi</taxon>
        <taxon>Actinopterygii</taxon>
        <taxon>Neopterygii</taxon>
        <taxon>Teleostei</taxon>
        <taxon>Clupei</taxon>
        <taxon>Clupeiformes</taxon>
        <taxon>Clupeoidei</taxon>
        <taxon>Clupeidae</taxon>
        <taxon>Clupea</taxon>
    </lineage>
</organism>
<keyword evidence="2" id="KW-1015">Disulfide bond</keyword>
<feature type="domain" description="Ig-like" evidence="6">
    <location>
        <begin position="118"/>
        <end position="202"/>
    </location>
</feature>
<proteinExistence type="predicted"/>
<keyword evidence="4" id="KW-0812">Transmembrane</keyword>
<keyword evidence="1 5" id="KW-0732">Signal</keyword>
<feature type="signal peptide" evidence="5">
    <location>
        <begin position="1"/>
        <end position="21"/>
    </location>
</feature>
<dbReference type="GO" id="GO:0004888">
    <property type="term" value="F:transmembrane signaling receptor activity"/>
    <property type="evidence" value="ECO:0007669"/>
    <property type="project" value="TreeGrafter"/>
</dbReference>
<dbReference type="InterPro" id="IPR050488">
    <property type="entry name" value="Ig_Fc_receptor"/>
</dbReference>
<evidence type="ECO:0000313" key="8">
    <source>
        <dbReference type="RefSeq" id="XP_042566485.1"/>
    </source>
</evidence>
<dbReference type="InterPro" id="IPR007110">
    <property type="entry name" value="Ig-like_dom"/>
</dbReference>
<dbReference type="SMART" id="SM00409">
    <property type="entry name" value="IG"/>
    <property type="match status" value="4"/>
</dbReference>
<dbReference type="PANTHER" id="PTHR11481">
    <property type="entry name" value="IMMUNOGLOBULIN FC RECEPTOR"/>
    <property type="match status" value="1"/>
</dbReference>
<feature type="compositionally biased region" description="Polar residues" evidence="3">
    <location>
        <begin position="447"/>
        <end position="461"/>
    </location>
</feature>
<reference evidence="8" key="1">
    <citation type="submission" date="2025-08" db="UniProtKB">
        <authorList>
            <consortium name="RefSeq"/>
        </authorList>
    </citation>
    <scope>IDENTIFICATION</scope>
</reference>
<dbReference type="InterPro" id="IPR003599">
    <property type="entry name" value="Ig_sub"/>
</dbReference>
<gene>
    <name evidence="8" type="primary">LOC105896014</name>
</gene>
<name>A0A8M1KUZ3_CLUHA</name>
<dbReference type="AlphaFoldDB" id="A0A8M1KUZ3"/>
<evidence type="ECO:0000256" key="5">
    <source>
        <dbReference type="SAM" id="SignalP"/>
    </source>
</evidence>
<dbReference type="Pfam" id="PF13927">
    <property type="entry name" value="Ig_3"/>
    <property type="match status" value="1"/>
</dbReference>
<dbReference type="Proteomes" id="UP000515152">
    <property type="component" value="Chromosome 18"/>
</dbReference>
<dbReference type="Pfam" id="PF13895">
    <property type="entry name" value="Ig_2"/>
    <property type="match status" value="2"/>
</dbReference>
<evidence type="ECO:0000256" key="3">
    <source>
        <dbReference type="SAM" id="MobiDB-lite"/>
    </source>
</evidence>
<keyword evidence="7" id="KW-1185">Reference proteome</keyword>
<feature type="transmembrane region" description="Helical" evidence="4">
    <location>
        <begin position="400"/>
        <end position="421"/>
    </location>
</feature>
<dbReference type="InterPro" id="IPR003598">
    <property type="entry name" value="Ig_sub2"/>
</dbReference>
<dbReference type="KEGG" id="char:105896014"/>
<evidence type="ECO:0000256" key="1">
    <source>
        <dbReference type="ARBA" id="ARBA00022729"/>
    </source>
</evidence>
<dbReference type="GO" id="GO:0007166">
    <property type="term" value="P:cell surface receptor signaling pathway"/>
    <property type="evidence" value="ECO:0007669"/>
    <property type="project" value="TreeGrafter"/>
</dbReference>
<accession>A0A8M1KUZ3</accession>
<protein>
    <submittedName>
        <fullName evidence="8">Basement membrane-specific heparan sulfate proteoglycan core protein-like</fullName>
    </submittedName>
</protein>
<dbReference type="OrthoDB" id="6151406at2759"/>
<feature type="chain" id="PRO_5035452041" evidence="5">
    <location>
        <begin position="22"/>
        <end position="528"/>
    </location>
</feature>
<dbReference type="GeneID" id="105896014"/>
<evidence type="ECO:0000313" key="7">
    <source>
        <dbReference type="Proteomes" id="UP000515152"/>
    </source>
</evidence>
<feature type="region of interest" description="Disordered" evidence="3">
    <location>
        <begin position="442"/>
        <end position="472"/>
    </location>
</feature>
<feature type="domain" description="Ig-like" evidence="6">
    <location>
        <begin position="206"/>
        <end position="290"/>
    </location>
</feature>
<evidence type="ECO:0000259" key="6">
    <source>
        <dbReference type="PROSITE" id="PS50835"/>
    </source>
</evidence>
<dbReference type="PANTHER" id="PTHR11481:SF64">
    <property type="entry name" value="FC RECEPTOR-LIKE PROTEIN 4"/>
    <property type="match status" value="1"/>
</dbReference>